<dbReference type="InterPro" id="IPR000254">
    <property type="entry name" value="CBD"/>
</dbReference>
<dbReference type="SUPFAM" id="SSF57180">
    <property type="entry name" value="Cellulose-binding domain"/>
    <property type="match status" value="1"/>
</dbReference>
<protein>
    <recommendedName>
        <fullName evidence="3">CBM1 domain-containing protein</fullName>
    </recommendedName>
</protein>
<gene>
    <name evidence="4" type="ORF">LY89DRAFT_279228</name>
</gene>
<dbReference type="GO" id="GO:0030248">
    <property type="term" value="F:cellulose binding"/>
    <property type="evidence" value="ECO:0007669"/>
    <property type="project" value="InterPro"/>
</dbReference>
<dbReference type="GO" id="GO:0005975">
    <property type="term" value="P:carbohydrate metabolic process"/>
    <property type="evidence" value="ECO:0007669"/>
    <property type="project" value="InterPro"/>
</dbReference>
<dbReference type="PROSITE" id="PS51164">
    <property type="entry name" value="CBM1_2"/>
    <property type="match status" value="1"/>
</dbReference>
<keyword evidence="1 2" id="KW-0732">Signal</keyword>
<organism evidence="4 5">
    <name type="scientific">Mollisia scopiformis</name>
    <name type="common">Conifer needle endophyte fungus</name>
    <name type="synonym">Phialocephala scopiformis</name>
    <dbReference type="NCBI Taxonomy" id="149040"/>
    <lineage>
        <taxon>Eukaryota</taxon>
        <taxon>Fungi</taxon>
        <taxon>Dikarya</taxon>
        <taxon>Ascomycota</taxon>
        <taxon>Pezizomycotina</taxon>
        <taxon>Leotiomycetes</taxon>
        <taxon>Helotiales</taxon>
        <taxon>Mollisiaceae</taxon>
        <taxon>Mollisia</taxon>
    </lineage>
</organism>
<dbReference type="KEGG" id="psco:LY89DRAFT_279228"/>
<dbReference type="GO" id="GO:0005576">
    <property type="term" value="C:extracellular region"/>
    <property type="evidence" value="ECO:0007669"/>
    <property type="project" value="InterPro"/>
</dbReference>
<accession>A0A132BBW8</accession>
<name>A0A132BBW8_MOLSC</name>
<dbReference type="InParanoid" id="A0A132BBW8"/>
<dbReference type="AlphaFoldDB" id="A0A132BBW8"/>
<proteinExistence type="predicted"/>
<sequence>MLLSRLALASVLAFANVASSQVIVTITNTVTVVTVTVTPKSTSISYTYVTVTGSSPPLTTASTSTLTVVVTATGVATPTGSSCPIEEWGQCGGEGYGGSCGRCASNAVCKYKDIWYSYCSNLPEVVHAVSTIYMP</sequence>
<evidence type="ECO:0000256" key="1">
    <source>
        <dbReference type="ARBA" id="ARBA00022729"/>
    </source>
</evidence>
<evidence type="ECO:0000313" key="5">
    <source>
        <dbReference type="Proteomes" id="UP000070700"/>
    </source>
</evidence>
<dbReference type="Proteomes" id="UP000070700">
    <property type="component" value="Unassembled WGS sequence"/>
</dbReference>
<dbReference type="RefSeq" id="XP_018064226.1">
    <property type="nucleotide sequence ID" value="XM_018206443.1"/>
</dbReference>
<evidence type="ECO:0000313" key="4">
    <source>
        <dbReference type="EMBL" id="KUJ09871.1"/>
    </source>
</evidence>
<reference evidence="4 5" key="1">
    <citation type="submission" date="2015-10" db="EMBL/GenBank/DDBJ databases">
        <title>Full genome of DAOMC 229536 Phialocephala scopiformis, a fungal endophyte of spruce producing the potent anti-insectan compound rugulosin.</title>
        <authorList>
            <consortium name="DOE Joint Genome Institute"/>
            <person name="Walker A.K."/>
            <person name="Frasz S.L."/>
            <person name="Seifert K.A."/>
            <person name="Miller J.D."/>
            <person name="Mondo S.J."/>
            <person name="Labutti K."/>
            <person name="Lipzen A."/>
            <person name="Dockter R."/>
            <person name="Kennedy M."/>
            <person name="Grigoriev I.V."/>
            <person name="Spatafora J.W."/>
        </authorList>
    </citation>
    <scope>NUCLEOTIDE SEQUENCE [LARGE SCALE GENOMIC DNA]</scope>
    <source>
        <strain evidence="4 5">CBS 120377</strain>
    </source>
</reference>
<evidence type="ECO:0000259" key="3">
    <source>
        <dbReference type="PROSITE" id="PS51164"/>
    </source>
</evidence>
<feature type="signal peptide" evidence="2">
    <location>
        <begin position="1"/>
        <end position="20"/>
    </location>
</feature>
<dbReference type="Pfam" id="PF00734">
    <property type="entry name" value="CBM_1"/>
    <property type="match status" value="1"/>
</dbReference>
<dbReference type="GeneID" id="28816169"/>
<keyword evidence="5" id="KW-1185">Reference proteome</keyword>
<evidence type="ECO:0000256" key="2">
    <source>
        <dbReference type="SAM" id="SignalP"/>
    </source>
</evidence>
<feature type="chain" id="PRO_5007288109" description="CBM1 domain-containing protein" evidence="2">
    <location>
        <begin position="21"/>
        <end position="135"/>
    </location>
</feature>
<feature type="domain" description="CBM1" evidence="3">
    <location>
        <begin position="83"/>
        <end position="120"/>
    </location>
</feature>
<dbReference type="EMBL" id="KQ947431">
    <property type="protein sequence ID" value="KUJ09871.1"/>
    <property type="molecule type" value="Genomic_DNA"/>
</dbReference>
<dbReference type="InterPro" id="IPR035971">
    <property type="entry name" value="CBD_sf"/>
</dbReference>
<dbReference type="OrthoDB" id="3563132at2759"/>